<dbReference type="EMBL" id="FOEF01000032">
    <property type="protein sequence ID" value="SEP53881.1"/>
    <property type="molecule type" value="Genomic_DNA"/>
</dbReference>
<dbReference type="Gene3D" id="2.40.10.10">
    <property type="entry name" value="Trypsin-like serine proteases"/>
    <property type="match status" value="1"/>
</dbReference>
<evidence type="ECO:0000256" key="2">
    <source>
        <dbReference type="ARBA" id="ARBA00023157"/>
    </source>
</evidence>
<evidence type="ECO:0000259" key="4">
    <source>
        <dbReference type="PROSITE" id="PS50240"/>
    </source>
</evidence>
<dbReference type="SMART" id="SM00020">
    <property type="entry name" value="Tryp_SPc"/>
    <property type="match status" value="1"/>
</dbReference>
<keyword evidence="2" id="KW-1015">Disulfide bond</keyword>
<dbReference type="PRINTS" id="PR00722">
    <property type="entry name" value="CHYMOTRYPSIN"/>
</dbReference>
<feature type="domain" description="Peptidase S1" evidence="4">
    <location>
        <begin position="30"/>
        <end position="254"/>
    </location>
</feature>
<organism evidence="5 6">
    <name type="scientific">Amycolatopsis saalfeldensis</name>
    <dbReference type="NCBI Taxonomy" id="394193"/>
    <lineage>
        <taxon>Bacteria</taxon>
        <taxon>Bacillati</taxon>
        <taxon>Actinomycetota</taxon>
        <taxon>Actinomycetes</taxon>
        <taxon>Pseudonocardiales</taxon>
        <taxon>Pseudonocardiaceae</taxon>
        <taxon>Amycolatopsis</taxon>
    </lineage>
</organism>
<dbReference type="InterPro" id="IPR018114">
    <property type="entry name" value="TRYPSIN_HIS"/>
</dbReference>
<dbReference type="PROSITE" id="PS51257">
    <property type="entry name" value="PROKAR_LIPOPROTEIN"/>
    <property type="match status" value="1"/>
</dbReference>
<dbReference type="InterPro" id="IPR009003">
    <property type="entry name" value="Peptidase_S1_PA"/>
</dbReference>
<dbReference type="Pfam" id="PF00089">
    <property type="entry name" value="Trypsin"/>
    <property type="match status" value="1"/>
</dbReference>
<protein>
    <submittedName>
        <fullName evidence="5">Trypsin</fullName>
    </submittedName>
</protein>
<dbReference type="PROSITE" id="PS50240">
    <property type="entry name" value="TRYPSIN_DOM"/>
    <property type="match status" value="1"/>
</dbReference>
<evidence type="ECO:0000313" key="5">
    <source>
        <dbReference type="EMBL" id="SEP53881.1"/>
    </source>
</evidence>
<dbReference type="PANTHER" id="PTHR24276">
    <property type="entry name" value="POLYSERASE-RELATED"/>
    <property type="match status" value="1"/>
</dbReference>
<feature type="chain" id="PRO_5039538708" evidence="3">
    <location>
        <begin position="23"/>
        <end position="254"/>
    </location>
</feature>
<dbReference type="OrthoDB" id="9815928at2"/>
<dbReference type="PROSITE" id="PS00134">
    <property type="entry name" value="TRYPSIN_HIS"/>
    <property type="match status" value="1"/>
</dbReference>
<feature type="signal peptide" evidence="3">
    <location>
        <begin position="1"/>
        <end position="22"/>
    </location>
</feature>
<dbReference type="InterPro" id="IPR050430">
    <property type="entry name" value="Peptidase_S1"/>
</dbReference>
<dbReference type="Proteomes" id="UP000198582">
    <property type="component" value="Unassembled WGS sequence"/>
</dbReference>
<dbReference type="RefSeq" id="WP_091628807.1">
    <property type="nucleotide sequence ID" value="NZ_FOEF01000032.1"/>
</dbReference>
<sequence>MRVRAVLSAAVLTLACTAGALATALPASAVANGSDVPQGQFQFAAKLTMTNIPKPDGTHYDSACSGALIAPQWIITAGHCFHDVNRKPISGPVPYDTSVLLGTTVQSDGLGVTRKVTDVLQAGTNDISLAKLDSPVTGIAPLTVQRDAPTVGQSVTLAGWGSLSSTDAKPSTKMQQGSMAVSQVDATTAGVIGVQPSNTTSACLYDSGAPYFVPNETSGQLVSVESDGPDCPHSTPETTARADVIADWIAANAV</sequence>
<proteinExistence type="inferred from homology"/>
<dbReference type="GO" id="GO:0004252">
    <property type="term" value="F:serine-type endopeptidase activity"/>
    <property type="evidence" value="ECO:0007669"/>
    <property type="project" value="InterPro"/>
</dbReference>
<dbReference type="GO" id="GO:0006508">
    <property type="term" value="P:proteolysis"/>
    <property type="evidence" value="ECO:0007669"/>
    <property type="project" value="InterPro"/>
</dbReference>
<keyword evidence="3" id="KW-0732">Signal</keyword>
<dbReference type="SUPFAM" id="SSF50494">
    <property type="entry name" value="Trypsin-like serine proteases"/>
    <property type="match status" value="1"/>
</dbReference>
<dbReference type="STRING" id="394193.SAMN04489732_13262"/>
<dbReference type="PANTHER" id="PTHR24276:SF98">
    <property type="entry name" value="FI18310P1-RELATED"/>
    <property type="match status" value="1"/>
</dbReference>
<dbReference type="InterPro" id="IPR043504">
    <property type="entry name" value="Peptidase_S1_PA_chymotrypsin"/>
</dbReference>
<reference evidence="5 6" key="1">
    <citation type="submission" date="2016-10" db="EMBL/GenBank/DDBJ databases">
        <authorList>
            <person name="de Groot N.N."/>
        </authorList>
    </citation>
    <scope>NUCLEOTIDE SEQUENCE [LARGE SCALE GENOMIC DNA]</scope>
    <source>
        <strain evidence="5 6">DSM 44993</strain>
    </source>
</reference>
<gene>
    <name evidence="5" type="ORF">SAMN04489732_13262</name>
</gene>
<comment type="similarity">
    <text evidence="1">Belongs to the peptidase S1 family.</text>
</comment>
<dbReference type="AlphaFoldDB" id="A0A1H8YPG3"/>
<accession>A0A1H8YPG3</accession>
<name>A0A1H8YPG3_9PSEU</name>
<keyword evidence="6" id="KW-1185">Reference proteome</keyword>
<dbReference type="InterPro" id="IPR001314">
    <property type="entry name" value="Peptidase_S1A"/>
</dbReference>
<evidence type="ECO:0000313" key="6">
    <source>
        <dbReference type="Proteomes" id="UP000198582"/>
    </source>
</evidence>
<evidence type="ECO:0000256" key="1">
    <source>
        <dbReference type="ARBA" id="ARBA00007664"/>
    </source>
</evidence>
<evidence type="ECO:0000256" key="3">
    <source>
        <dbReference type="SAM" id="SignalP"/>
    </source>
</evidence>
<dbReference type="InterPro" id="IPR001254">
    <property type="entry name" value="Trypsin_dom"/>
</dbReference>